<evidence type="ECO:0000313" key="1">
    <source>
        <dbReference type="EMBL" id="MEK8033888.1"/>
    </source>
</evidence>
<name>A0ABU9BWU8_9BURK</name>
<accession>A0ABU9BWU8</accession>
<protein>
    <submittedName>
        <fullName evidence="1">Uncharacterized protein</fullName>
    </submittedName>
</protein>
<dbReference type="Proteomes" id="UP001371218">
    <property type="component" value="Unassembled WGS sequence"/>
</dbReference>
<gene>
    <name evidence="1" type="ORF">AACH06_23940</name>
</gene>
<proteinExistence type="predicted"/>
<reference evidence="1 2" key="1">
    <citation type="submission" date="2024-04" db="EMBL/GenBank/DDBJ databases">
        <title>Novel species of the genus Ideonella isolated from streams.</title>
        <authorList>
            <person name="Lu H."/>
        </authorList>
    </citation>
    <scope>NUCLEOTIDE SEQUENCE [LARGE SCALE GENOMIC DNA]</scope>
    <source>
        <strain evidence="1 2">DXS29W</strain>
    </source>
</reference>
<sequence length="84" mass="9243">MGIHYLKTVAKFEGHIGPDDAETLASWLREKPRRQVDLAHCENVHAAVLQTLLALKPGIKSKPADRWLCQALEQSATPSPRSGS</sequence>
<dbReference type="EMBL" id="JBBUTG010000022">
    <property type="protein sequence ID" value="MEK8033888.1"/>
    <property type="molecule type" value="Genomic_DNA"/>
</dbReference>
<keyword evidence="2" id="KW-1185">Reference proteome</keyword>
<evidence type="ECO:0000313" key="2">
    <source>
        <dbReference type="Proteomes" id="UP001371218"/>
    </source>
</evidence>
<dbReference type="RefSeq" id="WP_341428314.1">
    <property type="nucleotide sequence ID" value="NZ_JBBUTG010000022.1"/>
</dbReference>
<organism evidence="1 2">
    <name type="scientific">Ideonella lacteola</name>
    <dbReference type="NCBI Taxonomy" id="2984193"/>
    <lineage>
        <taxon>Bacteria</taxon>
        <taxon>Pseudomonadati</taxon>
        <taxon>Pseudomonadota</taxon>
        <taxon>Betaproteobacteria</taxon>
        <taxon>Burkholderiales</taxon>
        <taxon>Sphaerotilaceae</taxon>
        <taxon>Ideonella</taxon>
    </lineage>
</organism>
<comment type="caution">
    <text evidence="1">The sequence shown here is derived from an EMBL/GenBank/DDBJ whole genome shotgun (WGS) entry which is preliminary data.</text>
</comment>